<feature type="transmembrane region" description="Helical" evidence="1">
    <location>
        <begin position="12"/>
        <end position="30"/>
    </location>
</feature>
<evidence type="ECO:0000256" key="1">
    <source>
        <dbReference type="SAM" id="Phobius"/>
    </source>
</evidence>
<organism evidence="2">
    <name type="scientific">marine metagenome</name>
    <dbReference type="NCBI Taxonomy" id="408172"/>
    <lineage>
        <taxon>unclassified sequences</taxon>
        <taxon>metagenomes</taxon>
        <taxon>ecological metagenomes</taxon>
    </lineage>
</organism>
<keyword evidence="1" id="KW-1133">Transmembrane helix</keyword>
<gene>
    <name evidence="2" type="ORF">METZ01_LOCUS101723</name>
</gene>
<keyword evidence="1" id="KW-0472">Membrane</keyword>
<name>A0A381W8I8_9ZZZZ</name>
<sequence>METYMTDQEFNHRLLCVSTLGGWAIAQAIYRPMRQAYMRAEARKAHARKVAAVEAERVRRYARIGVTCRG</sequence>
<dbReference type="AlphaFoldDB" id="A0A381W8I8"/>
<evidence type="ECO:0000313" key="2">
    <source>
        <dbReference type="EMBL" id="SVA48869.1"/>
    </source>
</evidence>
<keyword evidence="1" id="KW-0812">Transmembrane</keyword>
<dbReference type="EMBL" id="UINC01011038">
    <property type="protein sequence ID" value="SVA48869.1"/>
    <property type="molecule type" value="Genomic_DNA"/>
</dbReference>
<reference evidence="2" key="1">
    <citation type="submission" date="2018-05" db="EMBL/GenBank/DDBJ databases">
        <authorList>
            <person name="Lanie J.A."/>
            <person name="Ng W.-L."/>
            <person name="Kazmierczak K.M."/>
            <person name="Andrzejewski T.M."/>
            <person name="Davidsen T.M."/>
            <person name="Wayne K.J."/>
            <person name="Tettelin H."/>
            <person name="Glass J.I."/>
            <person name="Rusch D."/>
            <person name="Podicherti R."/>
            <person name="Tsui H.-C.T."/>
            <person name="Winkler M.E."/>
        </authorList>
    </citation>
    <scope>NUCLEOTIDE SEQUENCE</scope>
</reference>
<proteinExistence type="predicted"/>
<accession>A0A381W8I8</accession>
<protein>
    <submittedName>
        <fullName evidence="2">Uncharacterized protein</fullName>
    </submittedName>
</protein>